<comment type="similarity">
    <text evidence="2 7">Belongs to the glycosyl hydrolase 27 family.</text>
</comment>
<reference evidence="10 11" key="1">
    <citation type="journal article" date="2025" name="Microbiol. Resour. Announc.">
        <title>Draft genome sequences for Neonectria magnoliae and Neonectria punicea, canker pathogens of Liriodendron tulipifera and Acer saccharum in West Virginia.</title>
        <authorList>
            <person name="Petronek H.M."/>
            <person name="Kasson M.T."/>
            <person name="Metheny A.M."/>
            <person name="Stauder C.M."/>
            <person name="Lovett B."/>
            <person name="Lynch S.C."/>
            <person name="Garnas J.R."/>
            <person name="Kasson L.R."/>
            <person name="Stajich J.E."/>
        </authorList>
    </citation>
    <scope>NUCLEOTIDE SEQUENCE [LARGE SCALE GENOMIC DNA]</scope>
    <source>
        <strain evidence="10 11">NRRL 64651</strain>
    </source>
</reference>
<dbReference type="InterPro" id="IPR013780">
    <property type="entry name" value="Glyco_hydro_b"/>
</dbReference>
<evidence type="ECO:0000256" key="4">
    <source>
        <dbReference type="ARBA" id="ARBA00022729"/>
    </source>
</evidence>
<evidence type="ECO:0000256" key="6">
    <source>
        <dbReference type="ARBA" id="ARBA00023295"/>
    </source>
</evidence>
<dbReference type="Proteomes" id="UP001498421">
    <property type="component" value="Unassembled WGS sequence"/>
</dbReference>
<dbReference type="CDD" id="cd14792">
    <property type="entry name" value="GH27"/>
    <property type="match status" value="1"/>
</dbReference>
<name>A0ABR1IFZ2_9HYPO</name>
<dbReference type="InterPro" id="IPR002241">
    <property type="entry name" value="Glyco_hydro_27"/>
</dbReference>
<proteinExistence type="inferred from homology"/>
<comment type="caution">
    <text evidence="10">The sequence shown here is derived from an EMBL/GenBank/DDBJ whole genome shotgun (WGS) entry which is preliminary data.</text>
</comment>
<keyword evidence="4 8" id="KW-0732">Signal</keyword>
<dbReference type="InterPro" id="IPR041233">
    <property type="entry name" value="Melibiase_C"/>
</dbReference>
<feature type="chain" id="PRO_5046655121" description="Alpha-galactosidase" evidence="8">
    <location>
        <begin position="19"/>
        <end position="545"/>
    </location>
</feature>
<dbReference type="EMBL" id="JAZAVK010000006">
    <property type="protein sequence ID" value="KAK7432209.1"/>
    <property type="molecule type" value="Genomic_DNA"/>
</dbReference>
<dbReference type="SUPFAM" id="SSF51445">
    <property type="entry name" value="(Trans)glycosidases"/>
    <property type="match status" value="1"/>
</dbReference>
<dbReference type="InterPro" id="IPR017853">
    <property type="entry name" value="GH"/>
</dbReference>
<dbReference type="Pfam" id="PF17801">
    <property type="entry name" value="Melibiase_C"/>
    <property type="match status" value="1"/>
</dbReference>
<dbReference type="InterPro" id="IPR013785">
    <property type="entry name" value="Aldolase_TIM"/>
</dbReference>
<dbReference type="Gene3D" id="3.20.20.70">
    <property type="entry name" value="Aldolase class I"/>
    <property type="match status" value="1"/>
</dbReference>
<evidence type="ECO:0000256" key="5">
    <source>
        <dbReference type="ARBA" id="ARBA00022801"/>
    </source>
</evidence>
<dbReference type="PRINTS" id="PR00740">
    <property type="entry name" value="GLHYDRLASE27"/>
</dbReference>
<protein>
    <recommendedName>
        <fullName evidence="3 7">Alpha-galactosidase</fullName>
        <ecNumber evidence="3 7">3.2.1.22</ecNumber>
    </recommendedName>
    <alternativeName>
        <fullName evidence="7">Melibiase</fullName>
    </alternativeName>
</protein>
<feature type="signal peptide" evidence="8">
    <location>
        <begin position="1"/>
        <end position="18"/>
    </location>
</feature>
<comment type="catalytic activity">
    <reaction evidence="1 7">
        <text>Hydrolysis of terminal, non-reducing alpha-D-galactose residues in alpha-D-galactosides, including galactose oligosaccharides, galactomannans and galactolipids.</text>
        <dbReference type="EC" id="3.2.1.22"/>
    </reaction>
</comment>
<dbReference type="SUPFAM" id="SSF51011">
    <property type="entry name" value="Glycosyl hydrolase domain"/>
    <property type="match status" value="1"/>
</dbReference>
<dbReference type="Gene3D" id="2.60.40.1180">
    <property type="entry name" value="Golgi alpha-mannosidase II"/>
    <property type="match status" value="1"/>
</dbReference>
<evidence type="ECO:0000256" key="7">
    <source>
        <dbReference type="RuleBase" id="RU361168"/>
    </source>
</evidence>
<evidence type="ECO:0000313" key="10">
    <source>
        <dbReference type="EMBL" id="KAK7432209.1"/>
    </source>
</evidence>
<dbReference type="EC" id="3.2.1.22" evidence="3 7"/>
<evidence type="ECO:0000313" key="11">
    <source>
        <dbReference type="Proteomes" id="UP001498421"/>
    </source>
</evidence>
<evidence type="ECO:0000256" key="2">
    <source>
        <dbReference type="ARBA" id="ARBA00009743"/>
    </source>
</evidence>
<evidence type="ECO:0000256" key="1">
    <source>
        <dbReference type="ARBA" id="ARBA00001255"/>
    </source>
</evidence>
<dbReference type="Pfam" id="PF16499">
    <property type="entry name" value="Melibiase_2"/>
    <property type="match status" value="1"/>
</dbReference>
<keyword evidence="5 7" id="KW-0378">Hydrolase</keyword>
<evidence type="ECO:0000256" key="8">
    <source>
        <dbReference type="SAM" id="SignalP"/>
    </source>
</evidence>
<keyword evidence="6 7" id="KW-0326">Glycosidase</keyword>
<evidence type="ECO:0000256" key="3">
    <source>
        <dbReference type="ARBA" id="ARBA00012755"/>
    </source>
</evidence>
<dbReference type="InterPro" id="IPR005084">
    <property type="entry name" value="CBM6"/>
</dbReference>
<sequence>MARYSWAVVALHIFVADATTVRSPTPPMGWNSYNSYGCSPSEDIIKKNAQGLVDTGLADLGYLSVTVDCGWPAKDRNSEGELQWNEKLFPSGGKALGEFIHGLGLKFGLYSGAGYLQCGSTDLPASLGYEDIDAESFAKWGGDTLKYDNCYATSKTVMVDADSEEAQSPSRFRKMAASLDLVNRDIAYYLCQWGIGYDVGEWASALANSWRISNDIYGAWRSIWRITNEAVRYYKHTTVGAFADLDMLIVGLGALSHEEERFHFGMWAIQKSPLIIGAVIDGKSIPKESVKILSNKEVIAINQDSLAKQAELVLRYTEEEWDLWAGELSGSRTVVGIANWRNNSQTVKVDLGVLGIAKADARDIWAASDIGTVSGVETVDLASHELKLWILSNIESTKPPQSTGYYSAGDATLTGSAAISKCGDDDCLPTNLKVRNIGPGAKVTFDSVSASSSGTKLVGVDYINYEYAFHSGWAWGTNTRNMTISVNGGEAKRWAFPVSGGDWYETGRLTIEVDGFVDGEKNSLVFAVSEGDTWAPDLVGLELFE</sequence>
<dbReference type="PANTHER" id="PTHR11452">
    <property type="entry name" value="ALPHA-GALACTOSIDASE/ALPHA-N-ACETYLGALACTOSAMINIDASE"/>
    <property type="match status" value="1"/>
</dbReference>
<organism evidence="10 11">
    <name type="scientific">Neonectria magnoliae</name>
    <dbReference type="NCBI Taxonomy" id="2732573"/>
    <lineage>
        <taxon>Eukaryota</taxon>
        <taxon>Fungi</taxon>
        <taxon>Dikarya</taxon>
        <taxon>Ascomycota</taxon>
        <taxon>Pezizomycotina</taxon>
        <taxon>Sordariomycetes</taxon>
        <taxon>Hypocreomycetidae</taxon>
        <taxon>Hypocreales</taxon>
        <taxon>Nectriaceae</taxon>
        <taxon>Neonectria</taxon>
    </lineage>
</organism>
<feature type="domain" description="CBM6" evidence="9">
    <location>
        <begin position="404"/>
        <end position="544"/>
    </location>
</feature>
<dbReference type="Gene3D" id="2.60.120.260">
    <property type="entry name" value="Galactose-binding domain-like"/>
    <property type="match status" value="1"/>
</dbReference>
<dbReference type="CDD" id="cd04081">
    <property type="entry name" value="CBM35_galactosidase-like"/>
    <property type="match status" value="1"/>
</dbReference>
<dbReference type="PROSITE" id="PS51175">
    <property type="entry name" value="CBM6"/>
    <property type="match status" value="1"/>
</dbReference>
<evidence type="ECO:0000259" key="9">
    <source>
        <dbReference type="PROSITE" id="PS51175"/>
    </source>
</evidence>
<gene>
    <name evidence="10" type="ORF">QQZ08_001154</name>
</gene>
<dbReference type="PANTHER" id="PTHR11452:SF75">
    <property type="entry name" value="ALPHA-GALACTOSIDASE MEL1"/>
    <property type="match status" value="1"/>
</dbReference>
<keyword evidence="7" id="KW-1015">Disulfide bond</keyword>
<keyword evidence="11" id="KW-1185">Reference proteome</keyword>
<accession>A0ABR1IFZ2</accession>